<name>A0AA45BUX2_XANCM</name>
<sequence>MRRGRGALTACGTRRESSRGGSAAASMPPHGPAGGEHTAPARACVAFVKDRRAMCTATVAEKSPTARRRSAALQPIHRLSNRFQRRHRSRSGSHRVRQSTRLTA</sequence>
<comment type="caution">
    <text evidence="2">The sequence shown here is derived from an EMBL/GenBank/DDBJ whole genome shotgun (WGS) entry which is preliminary data.</text>
</comment>
<gene>
    <name evidence="2" type="ORF">C7T86_18875</name>
</gene>
<evidence type="ECO:0000313" key="3">
    <source>
        <dbReference type="Proteomes" id="UP000251513"/>
    </source>
</evidence>
<proteinExistence type="predicted"/>
<dbReference type="EMBL" id="PYJH01000050">
    <property type="protein sequence ID" value="PUE91071.1"/>
    <property type="molecule type" value="Genomic_DNA"/>
</dbReference>
<feature type="compositionally biased region" description="Basic residues" evidence="1">
    <location>
        <begin position="79"/>
        <end position="98"/>
    </location>
</feature>
<accession>A0AA45BUX2</accession>
<protein>
    <submittedName>
        <fullName evidence="2">Uncharacterized protein</fullName>
    </submittedName>
</protein>
<evidence type="ECO:0000313" key="2">
    <source>
        <dbReference type="EMBL" id="PUE91071.1"/>
    </source>
</evidence>
<dbReference type="Proteomes" id="UP000251513">
    <property type="component" value="Unassembled WGS sequence"/>
</dbReference>
<feature type="region of interest" description="Disordered" evidence="1">
    <location>
        <begin position="1"/>
        <end position="38"/>
    </location>
</feature>
<organism evidence="2 3">
    <name type="scientific">Xanthomonas campestris pv. malvacearum</name>
    <dbReference type="NCBI Taxonomy" id="86040"/>
    <lineage>
        <taxon>Bacteria</taxon>
        <taxon>Pseudomonadati</taxon>
        <taxon>Pseudomonadota</taxon>
        <taxon>Gammaproteobacteria</taxon>
        <taxon>Lysobacterales</taxon>
        <taxon>Lysobacteraceae</taxon>
        <taxon>Xanthomonas</taxon>
    </lineage>
</organism>
<evidence type="ECO:0000256" key="1">
    <source>
        <dbReference type="SAM" id="MobiDB-lite"/>
    </source>
</evidence>
<dbReference type="AlphaFoldDB" id="A0AA45BUX2"/>
<reference evidence="2 3" key="1">
    <citation type="submission" date="2018-03" db="EMBL/GenBank/DDBJ databases">
        <title>Sequencing of reference strains of Xanthomonas.</title>
        <authorList>
            <person name="Studholme D.J."/>
            <person name="Vicente J."/>
            <person name="Sarris P."/>
        </authorList>
    </citation>
    <scope>NUCLEOTIDE SEQUENCE [LARGE SCALE GENOMIC DNA]</scope>
    <source>
        <strain evidence="2 3">WHRI 5232</strain>
    </source>
</reference>
<feature type="region of interest" description="Disordered" evidence="1">
    <location>
        <begin position="61"/>
        <end position="104"/>
    </location>
</feature>